<organism evidence="2 3">
    <name type="scientific">Chryseobacterium gallinarum</name>
    <dbReference type="NCBI Taxonomy" id="1324352"/>
    <lineage>
        <taxon>Bacteria</taxon>
        <taxon>Pseudomonadati</taxon>
        <taxon>Bacteroidota</taxon>
        <taxon>Flavobacteriia</taxon>
        <taxon>Flavobacteriales</taxon>
        <taxon>Weeksellaceae</taxon>
        <taxon>Chryseobacterium group</taxon>
        <taxon>Chryseobacterium</taxon>
    </lineage>
</organism>
<dbReference type="InterPro" id="IPR018490">
    <property type="entry name" value="cNMP-bd_dom_sf"/>
</dbReference>
<dbReference type="KEGG" id="cgn:OK18_04290"/>
<dbReference type="CDD" id="cd00038">
    <property type="entry name" value="CAP_ED"/>
    <property type="match status" value="1"/>
</dbReference>
<evidence type="ECO:0000313" key="3">
    <source>
        <dbReference type="Proteomes" id="UP000035213"/>
    </source>
</evidence>
<evidence type="ECO:0000313" key="2">
    <source>
        <dbReference type="EMBL" id="AKK71961.1"/>
    </source>
</evidence>
<protein>
    <submittedName>
        <fullName evidence="2">Cyclic nucleotide-binding protein</fullName>
    </submittedName>
</protein>
<dbReference type="InterPro" id="IPR014710">
    <property type="entry name" value="RmlC-like_jellyroll"/>
</dbReference>
<sequence>MERLEYFKLFHDIGTADHDLLTRNLKTKTFKKGDFITLAGQTQRELYFVKTGVQMSYFDTDSKTHVMAFTYPPNLCAIPESFQFQTPSKYFLTCLTDSELDYITFDELQKLFDQSQQIERLFRRMTEAVLAGIINRHIELHSMTIEERYKSFCQRSSHLLQLVPHKYIASYLGIDPTNFSKLFNTVKF</sequence>
<evidence type="ECO:0000259" key="1">
    <source>
        <dbReference type="PROSITE" id="PS50042"/>
    </source>
</evidence>
<dbReference type="STRING" id="1324352.OK18_04290"/>
<proteinExistence type="predicted"/>
<accession>A0A0G3LYD1</accession>
<dbReference type="SUPFAM" id="SSF51206">
    <property type="entry name" value="cAMP-binding domain-like"/>
    <property type="match status" value="1"/>
</dbReference>
<feature type="domain" description="Cyclic nucleotide-binding" evidence="1">
    <location>
        <begin position="9"/>
        <end position="52"/>
    </location>
</feature>
<dbReference type="AlphaFoldDB" id="A0A0G3LYD1"/>
<dbReference type="Gene3D" id="2.60.120.10">
    <property type="entry name" value="Jelly Rolls"/>
    <property type="match status" value="1"/>
</dbReference>
<dbReference type="OrthoDB" id="5457083at2"/>
<dbReference type="PATRIC" id="fig|1324352.5.peg.921"/>
<dbReference type="RefSeq" id="WP_049038278.1">
    <property type="nucleotide sequence ID" value="NZ_CP009928.1"/>
</dbReference>
<dbReference type="InterPro" id="IPR000595">
    <property type="entry name" value="cNMP-bd_dom"/>
</dbReference>
<reference evidence="2 3" key="1">
    <citation type="submission" date="2014-11" db="EMBL/GenBank/DDBJ databases">
        <authorList>
            <person name="Park G.-S."/>
            <person name="Hong S.-J."/>
            <person name="Jung B.K."/>
            <person name="Khan A.R."/>
            <person name="Kwak Y."/>
            <person name="Shin J.-H."/>
        </authorList>
    </citation>
    <scope>NUCLEOTIDE SEQUENCE [LARGE SCALE GENOMIC DNA]</scope>
    <source>
        <strain evidence="2 3">DSM 27622</strain>
    </source>
</reference>
<dbReference type="PROSITE" id="PS50042">
    <property type="entry name" value="CNMP_BINDING_3"/>
    <property type="match status" value="1"/>
</dbReference>
<name>A0A0G3LYD1_CHRGL</name>
<dbReference type="EMBL" id="CP009928">
    <property type="protein sequence ID" value="AKK71961.1"/>
    <property type="molecule type" value="Genomic_DNA"/>
</dbReference>
<dbReference type="Pfam" id="PF00027">
    <property type="entry name" value="cNMP_binding"/>
    <property type="match status" value="1"/>
</dbReference>
<dbReference type="Proteomes" id="UP000035213">
    <property type="component" value="Chromosome"/>
</dbReference>
<gene>
    <name evidence="2" type="ORF">OK18_04290</name>
</gene>